<proteinExistence type="predicted"/>
<feature type="compositionally biased region" description="Basic and acidic residues" evidence="1">
    <location>
        <begin position="1"/>
        <end position="10"/>
    </location>
</feature>
<accession>A0A8R1IUX8</accession>
<feature type="region of interest" description="Disordered" evidence="1">
    <location>
        <begin position="1"/>
        <end position="35"/>
    </location>
</feature>
<reference evidence="3" key="1">
    <citation type="submission" date="2010-08" db="EMBL/GenBank/DDBJ databases">
        <authorList>
            <consortium name="Caenorhabditis japonica Sequencing Consortium"/>
            <person name="Wilson R.K."/>
        </authorList>
    </citation>
    <scope>NUCLEOTIDE SEQUENCE [LARGE SCALE GENOMIC DNA]</scope>
    <source>
        <strain evidence="3">DF5081</strain>
    </source>
</reference>
<dbReference type="EnsemblMetazoa" id="CJA40331.1">
    <property type="protein sequence ID" value="CJA40331.1"/>
    <property type="gene ID" value="WBGene00216179"/>
</dbReference>
<feature type="compositionally biased region" description="Polar residues" evidence="1">
    <location>
        <begin position="12"/>
        <end position="23"/>
    </location>
</feature>
<evidence type="ECO:0000313" key="2">
    <source>
        <dbReference type="EnsemblMetazoa" id="CJA40331.1"/>
    </source>
</evidence>
<organism evidence="2 3">
    <name type="scientific">Caenorhabditis japonica</name>
    <dbReference type="NCBI Taxonomy" id="281687"/>
    <lineage>
        <taxon>Eukaryota</taxon>
        <taxon>Metazoa</taxon>
        <taxon>Ecdysozoa</taxon>
        <taxon>Nematoda</taxon>
        <taxon>Chromadorea</taxon>
        <taxon>Rhabditida</taxon>
        <taxon>Rhabditina</taxon>
        <taxon>Rhabditomorpha</taxon>
        <taxon>Rhabditoidea</taxon>
        <taxon>Rhabditidae</taxon>
        <taxon>Peloderinae</taxon>
        <taxon>Caenorhabditis</taxon>
    </lineage>
</organism>
<name>A0A8R1IUX8_CAEJA</name>
<evidence type="ECO:0000313" key="3">
    <source>
        <dbReference type="Proteomes" id="UP000005237"/>
    </source>
</evidence>
<dbReference type="Proteomes" id="UP000005237">
    <property type="component" value="Unassembled WGS sequence"/>
</dbReference>
<reference evidence="2" key="2">
    <citation type="submission" date="2022-06" db="UniProtKB">
        <authorList>
            <consortium name="EnsemblMetazoa"/>
        </authorList>
    </citation>
    <scope>IDENTIFICATION</scope>
    <source>
        <strain evidence="2">DF5081</strain>
    </source>
</reference>
<protein>
    <submittedName>
        <fullName evidence="2">Uncharacterized protein</fullName>
    </submittedName>
</protein>
<dbReference type="AlphaFoldDB" id="A0A8R1IUX8"/>
<sequence>TPPKMSEKHANNYANGTAKSGTTRRIAGRRYAQYF</sequence>
<keyword evidence="3" id="KW-1185">Reference proteome</keyword>
<evidence type="ECO:0000256" key="1">
    <source>
        <dbReference type="SAM" id="MobiDB-lite"/>
    </source>
</evidence>